<organism evidence="1 2">
    <name type="scientific">Halopseudomonas litoralis</name>
    <dbReference type="NCBI Taxonomy" id="797277"/>
    <lineage>
        <taxon>Bacteria</taxon>
        <taxon>Pseudomonadati</taxon>
        <taxon>Pseudomonadota</taxon>
        <taxon>Gammaproteobacteria</taxon>
        <taxon>Pseudomonadales</taxon>
        <taxon>Pseudomonadaceae</taxon>
        <taxon>Halopseudomonas</taxon>
    </lineage>
</organism>
<dbReference type="Proteomes" id="UP000243426">
    <property type="component" value="Chromosome I"/>
</dbReference>
<reference evidence="2" key="1">
    <citation type="submission" date="2016-10" db="EMBL/GenBank/DDBJ databases">
        <authorList>
            <person name="Varghese N."/>
            <person name="Submissions S."/>
        </authorList>
    </citation>
    <scope>NUCLEOTIDE SEQUENCE [LARGE SCALE GENOMIC DNA]</scope>
    <source>
        <strain evidence="2">2SM5</strain>
    </source>
</reference>
<evidence type="ECO:0000313" key="2">
    <source>
        <dbReference type="Proteomes" id="UP000243426"/>
    </source>
</evidence>
<protein>
    <submittedName>
        <fullName evidence="1">Uncharacterized protein</fullName>
    </submittedName>
</protein>
<evidence type="ECO:0000313" key="1">
    <source>
        <dbReference type="EMBL" id="SDR94832.1"/>
    </source>
</evidence>
<dbReference type="EMBL" id="LT629748">
    <property type="protein sequence ID" value="SDR94832.1"/>
    <property type="molecule type" value="Genomic_DNA"/>
</dbReference>
<gene>
    <name evidence="1" type="ORF">SAMN05216198_0828</name>
</gene>
<name>A0A1H1N748_9GAMM</name>
<accession>A0A1H1N748</accession>
<keyword evidence="2" id="KW-1185">Reference proteome</keyword>
<dbReference type="AlphaFoldDB" id="A0A1H1N748"/>
<sequence length="56" mass="6499">MKLRHFDGACSKRKTGTHGFPFCVFPFCAKISRAVSGSVEKEKVEWIGLTFWFGWW</sequence>
<proteinExistence type="predicted"/>